<name>A0A6G1GLW8_9PEZI</name>
<protein>
    <recommendedName>
        <fullName evidence="8">Xylanolytic transcriptional activator regulatory domain-containing protein</fullName>
    </recommendedName>
</protein>
<evidence type="ECO:0000256" key="1">
    <source>
        <dbReference type="ARBA" id="ARBA00022723"/>
    </source>
</evidence>
<proteinExistence type="predicted"/>
<dbReference type="InterPro" id="IPR007219">
    <property type="entry name" value="XnlR_reg_dom"/>
</dbReference>
<evidence type="ECO:0000313" key="10">
    <source>
        <dbReference type="Proteomes" id="UP000800041"/>
    </source>
</evidence>
<evidence type="ECO:0000256" key="5">
    <source>
        <dbReference type="ARBA" id="ARBA00023163"/>
    </source>
</evidence>
<dbReference type="GO" id="GO:0008270">
    <property type="term" value="F:zinc ion binding"/>
    <property type="evidence" value="ECO:0007669"/>
    <property type="project" value="InterPro"/>
</dbReference>
<accession>A0A6G1GLW8</accession>
<dbReference type="OrthoDB" id="4161332at2759"/>
<evidence type="ECO:0000259" key="8">
    <source>
        <dbReference type="SMART" id="SM00906"/>
    </source>
</evidence>
<keyword evidence="10" id="KW-1185">Reference proteome</keyword>
<reference evidence="9" key="1">
    <citation type="journal article" date="2020" name="Stud. Mycol.">
        <title>101 Dothideomycetes genomes: a test case for predicting lifestyles and emergence of pathogens.</title>
        <authorList>
            <person name="Haridas S."/>
            <person name="Albert R."/>
            <person name="Binder M."/>
            <person name="Bloem J."/>
            <person name="Labutti K."/>
            <person name="Salamov A."/>
            <person name="Andreopoulos B."/>
            <person name="Baker S."/>
            <person name="Barry K."/>
            <person name="Bills G."/>
            <person name="Bluhm B."/>
            <person name="Cannon C."/>
            <person name="Castanera R."/>
            <person name="Culley D."/>
            <person name="Daum C."/>
            <person name="Ezra D."/>
            <person name="Gonzalez J."/>
            <person name="Henrissat B."/>
            <person name="Kuo A."/>
            <person name="Liang C."/>
            <person name="Lipzen A."/>
            <person name="Lutzoni F."/>
            <person name="Magnuson J."/>
            <person name="Mondo S."/>
            <person name="Nolan M."/>
            <person name="Ohm R."/>
            <person name="Pangilinan J."/>
            <person name="Park H.-J."/>
            <person name="Ramirez L."/>
            <person name="Alfaro M."/>
            <person name="Sun H."/>
            <person name="Tritt A."/>
            <person name="Yoshinaga Y."/>
            <person name="Zwiers L.-H."/>
            <person name="Turgeon B."/>
            <person name="Goodwin S."/>
            <person name="Spatafora J."/>
            <person name="Crous P."/>
            <person name="Grigoriev I."/>
        </authorList>
    </citation>
    <scope>NUCLEOTIDE SEQUENCE</scope>
    <source>
        <strain evidence="9">CBS 113979</strain>
    </source>
</reference>
<evidence type="ECO:0000256" key="4">
    <source>
        <dbReference type="ARBA" id="ARBA00023125"/>
    </source>
</evidence>
<keyword evidence="5" id="KW-0804">Transcription</keyword>
<organism evidence="9 10">
    <name type="scientific">Aulographum hederae CBS 113979</name>
    <dbReference type="NCBI Taxonomy" id="1176131"/>
    <lineage>
        <taxon>Eukaryota</taxon>
        <taxon>Fungi</taxon>
        <taxon>Dikarya</taxon>
        <taxon>Ascomycota</taxon>
        <taxon>Pezizomycotina</taxon>
        <taxon>Dothideomycetes</taxon>
        <taxon>Pleosporomycetidae</taxon>
        <taxon>Aulographales</taxon>
        <taxon>Aulographaceae</taxon>
    </lineage>
</organism>
<sequence>MEMDRYAGGSESPIDKTEGPRARSKPPRSLLHPSLLADGFAAYHGPTSSFHVESLKESPQTPTGSAEEVRRNIRDAHLPTLRANAELLHTVWEPLIRSKTEQDFGIPPDLATYLLHIYWLFQHPLHNVVYKPCFVMDLALGGPYCSKFLLMSIFALAARHTTNQCAMDVPDKGELFLQRAKQLLLEEMSENKPKIPTIQGLLLLGARQCAVGNTSEGWVFTGMAIRMLTDIGLHLPTQKLMEFERMAPADLEARKRLFFAAYVWDKTISLTLGRPPGLTRLPHSVEDLFDDSDNTEIWSNPNLEGCPPTPSYNTLAFQNFCRLGELTTLIIASVYNRECFDTKSEDLESMESMLHRWFDALPFELKMEDPANCASCPPPHILSLNLLYHTLIILLYRPYLQVHHVPDLQQYATKACLEQVRIVHSIFVLYGKTFRYELMTYLVNYCVYTAATIDAYEMRSSEQRSREEATVRLSLSLQILESGARQTPGIRRSIDIIKHQLNSPKHTLFQLRRSNSIPRLPTSIPPKRFSNPYSTPRKLNPQHAVPLGHHPDCTN</sequence>
<keyword evidence="3" id="KW-0805">Transcription regulation</keyword>
<dbReference type="SMART" id="SM00906">
    <property type="entry name" value="Fungal_trans"/>
    <property type="match status" value="1"/>
</dbReference>
<evidence type="ECO:0000256" key="6">
    <source>
        <dbReference type="ARBA" id="ARBA00023242"/>
    </source>
</evidence>
<keyword evidence="6" id="KW-0539">Nucleus</keyword>
<evidence type="ECO:0000256" key="2">
    <source>
        <dbReference type="ARBA" id="ARBA00022833"/>
    </source>
</evidence>
<dbReference type="Proteomes" id="UP000800041">
    <property type="component" value="Unassembled WGS sequence"/>
</dbReference>
<dbReference type="InterPro" id="IPR051615">
    <property type="entry name" value="Transcr_Regulatory_Elem"/>
</dbReference>
<feature type="region of interest" description="Disordered" evidence="7">
    <location>
        <begin position="1"/>
        <end position="29"/>
    </location>
</feature>
<evidence type="ECO:0000313" key="9">
    <source>
        <dbReference type="EMBL" id="KAF1981921.1"/>
    </source>
</evidence>
<feature type="domain" description="Xylanolytic transcriptional activator regulatory" evidence="8">
    <location>
        <begin position="217"/>
        <end position="295"/>
    </location>
</feature>
<evidence type="ECO:0000256" key="3">
    <source>
        <dbReference type="ARBA" id="ARBA00023015"/>
    </source>
</evidence>
<dbReference type="CDD" id="cd12148">
    <property type="entry name" value="fungal_TF_MHR"/>
    <property type="match status" value="1"/>
</dbReference>
<keyword evidence="1" id="KW-0479">Metal-binding</keyword>
<dbReference type="Pfam" id="PF04082">
    <property type="entry name" value="Fungal_trans"/>
    <property type="match status" value="1"/>
</dbReference>
<dbReference type="EMBL" id="ML977191">
    <property type="protein sequence ID" value="KAF1981921.1"/>
    <property type="molecule type" value="Genomic_DNA"/>
</dbReference>
<dbReference type="PANTHER" id="PTHR31313">
    <property type="entry name" value="TY1 ENHANCER ACTIVATOR"/>
    <property type="match status" value="1"/>
</dbReference>
<keyword evidence="2" id="KW-0862">Zinc</keyword>
<evidence type="ECO:0000256" key="7">
    <source>
        <dbReference type="SAM" id="MobiDB-lite"/>
    </source>
</evidence>
<keyword evidence="4" id="KW-0238">DNA-binding</keyword>
<gene>
    <name evidence="9" type="ORF">K402DRAFT_448961</name>
</gene>
<dbReference type="GO" id="GO:0006351">
    <property type="term" value="P:DNA-templated transcription"/>
    <property type="evidence" value="ECO:0007669"/>
    <property type="project" value="InterPro"/>
</dbReference>
<dbReference type="PANTHER" id="PTHR31313:SF81">
    <property type="entry name" value="TY1 ENHANCER ACTIVATOR"/>
    <property type="match status" value="1"/>
</dbReference>
<feature type="region of interest" description="Disordered" evidence="7">
    <location>
        <begin position="517"/>
        <end position="555"/>
    </location>
</feature>
<dbReference type="GO" id="GO:0003677">
    <property type="term" value="F:DNA binding"/>
    <property type="evidence" value="ECO:0007669"/>
    <property type="project" value="UniProtKB-KW"/>
</dbReference>
<dbReference type="AlphaFoldDB" id="A0A6G1GLW8"/>